<reference evidence="10 13" key="1">
    <citation type="submission" date="2015-04" db="EMBL/GenBank/DDBJ databases">
        <authorList>
            <person name="Syromyatnikov M.Y."/>
            <person name="Popov V.N."/>
        </authorList>
    </citation>
    <scope>NUCLEOTIDE SEQUENCE [LARGE SCALE GENOMIC DNA]</scope>
    <source>
        <strain evidence="10 13">AH1</strain>
    </source>
</reference>
<dbReference type="GO" id="GO:0046872">
    <property type="term" value="F:metal ion binding"/>
    <property type="evidence" value="ECO:0007669"/>
    <property type="project" value="UniProtKB-UniRule"/>
</dbReference>
<evidence type="ECO:0000256" key="5">
    <source>
        <dbReference type="ARBA" id="ARBA00022759"/>
    </source>
</evidence>
<evidence type="ECO:0000256" key="9">
    <source>
        <dbReference type="HAMAP-Rule" id="MF_01471"/>
    </source>
</evidence>
<keyword evidence="7 9" id="KW-0460">Magnesium</keyword>
<dbReference type="GeneID" id="66838388"/>
<dbReference type="GO" id="GO:0004521">
    <property type="term" value="F:RNA endonuclease activity"/>
    <property type="evidence" value="ECO:0007669"/>
    <property type="project" value="InterPro"/>
</dbReference>
<dbReference type="InterPro" id="IPR021127">
    <property type="entry name" value="CRISPR_associated_Cas2"/>
</dbReference>
<comment type="similarity">
    <text evidence="2 9">Belongs to the CRISPR-associated endoribonuclease Cas2 protein family.</text>
</comment>
<evidence type="ECO:0000256" key="6">
    <source>
        <dbReference type="ARBA" id="ARBA00022801"/>
    </source>
</evidence>
<keyword evidence="5 9" id="KW-0255">Endonuclease</keyword>
<feature type="binding site" evidence="9">
    <location>
        <position position="8"/>
    </location>
    <ligand>
        <name>Mg(2+)</name>
        <dbReference type="ChEBI" id="CHEBI:18420"/>
        <note>catalytic</note>
    </ligand>
</feature>
<dbReference type="GO" id="GO:0043571">
    <property type="term" value="P:maintenance of CRISPR repeat elements"/>
    <property type="evidence" value="ECO:0007669"/>
    <property type="project" value="UniProtKB-UniRule"/>
</dbReference>
<gene>
    <name evidence="10" type="primary">cas</name>
    <name evidence="9 11" type="synonym">cas2</name>
    <name evidence="10" type="ORF">BN1321_440010</name>
    <name evidence="11" type="ORF">GO793_05880</name>
    <name evidence="12" type="ORF">GO941_04555</name>
</gene>
<dbReference type="GO" id="GO:0016787">
    <property type="term" value="F:hydrolase activity"/>
    <property type="evidence" value="ECO:0007669"/>
    <property type="project" value="UniProtKB-KW"/>
</dbReference>
<dbReference type="EMBL" id="WPRH01000377">
    <property type="protein sequence ID" value="MVI55387.1"/>
    <property type="molecule type" value="Genomic_DNA"/>
</dbReference>
<dbReference type="CDD" id="cd09638">
    <property type="entry name" value="Cas2_I_II_III"/>
    <property type="match status" value="1"/>
</dbReference>
<comment type="cofactor">
    <cofactor evidence="1 9">
        <name>Mg(2+)</name>
        <dbReference type="ChEBI" id="CHEBI:18420"/>
    </cofactor>
</comment>
<evidence type="ECO:0000256" key="1">
    <source>
        <dbReference type="ARBA" id="ARBA00001946"/>
    </source>
</evidence>
<comment type="function">
    <text evidence="9">CRISPR (clustered regularly interspaced short palindromic repeat), is an adaptive immune system that provides protection against mobile genetic elements (viruses, transposable elements and conjugative plasmids). CRISPR clusters contain sequences complementary to antecedent mobile elements and target invading nucleic acids. CRISPR clusters are transcribed and processed into CRISPR RNA (crRNA). Functions as a ssRNA-specific endoribonuclease. Involved in the integration of spacer DNA into the CRISPR cassette.</text>
</comment>
<evidence type="ECO:0000313" key="12">
    <source>
        <dbReference type="EMBL" id="MVL44761.1"/>
    </source>
</evidence>
<dbReference type="RefSeq" id="WP_000281075.1">
    <property type="nucleotide sequence ID" value="NZ_BAABRB010000001.1"/>
</dbReference>
<comment type="subunit">
    <text evidence="9">Homodimer, forms a heterotetramer with a Cas1 homodimer.</text>
</comment>
<evidence type="ECO:0000313" key="14">
    <source>
        <dbReference type="Proteomes" id="UP000433366"/>
    </source>
</evidence>
<name>A0A0U1MUM9_STAAU</name>
<dbReference type="EMBL" id="WPVZ01000307">
    <property type="protein sequence ID" value="MVL44761.1"/>
    <property type="molecule type" value="Genomic_DNA"/>
</dbReference>
<evidence type="ECO:0000313" key="10">
    <source>
        <dbReference type="EMBL" id="CRI20513.1"/>
    </source>
</evidence>
<accession>A0A0U1MUM9</accession>
<dbReference type="Pfam" id="PF09827">
    <property type="entry name" value="CRISPR_Cas2"/>
    <property type="match status" value="1"/>
</dbReference>
<dbReference type="PATRIC" id="fig|1280.3385.peg.1744"/>
<evidence type="ECO:0000313" key="15">
    <source>
        <dbReference type="Proteomes" id="UP000434412"/>
    </source>
</evidence>
<sequence>MYLLVSFDLPRDTKFERKMASVYRTRLLELGFSMKQFSLYERYVSDVQKKDKILEILQQEIPDTGSITLYVLPDEVNNSQITILGKEVKVVVRKEPKLIFL</sequence>
<evidence type="ECO:0000313" key="13">
    <source>
        <dbReference type="Proteomes" id="UP000039437"/>
    </source>
</evidence>
<dbReference type="EMBL" id="CVOQ01000039">
    <property type="protein sequence ID" value="CRI20513.1"/>
    <property type="molecule type" value="Genomic_DNA"/>
</dbReference>
<keyword evidence="8 9" id="KW-0051">Antiviral defense</keyword>
<dbReference type="HAMAP" id="MF_01471">
    <property type="entry name" value="Cas2"/>
    <property type="match status" value="1"/>
</dbReference>
<dbReference type="AlphaFoldDB" id="A0A0U1MUM9"/>
<protein>
    <recommendedName>
        <fullName evidence="9">CRISPR-associated endoribonuclease Cas2</fullName>
        <ecNumber evidence="9">3.1.-.-</ecNumber>
    </recommendedName>
</protein>
<dbReference type="GO" id="GO:0051607">
    <property type="term" value="P:defense response to virus"/>
    <property type="evidence" value="ECO:0007669"/>
    <property type="project" value="UniProtKB-UniRule"/>
</dbReference>
<dbReference type="InterPro" id="IPR019199">
    <property type="entry name" value="Virulence_VapD/CRISPR_Cas2"/>
</dbReference>
<evidence type="ECO:0000256" key="2">
    <source>
        <dbReference type="ARBA" id="ARBA00009959"/>
    </source>
</evidence>
<keyword evidence="3 9" id="KW-0540">Nuclease</keyword>
<keyword evidence="6 9" id="KW-0378">Hydrolase</keyword>
<dbReference type="Proteomes" id="UP000434412">
    <property type="component" value="Unassembled WGS sequence"/>
</dbReference>
<evidence type="ECO:0000256" key="7">
    <source>
        <dbReference type="ARBA" id="ARBA00022842"/>
    </source>
</evidence>
<dbReference type="EC" id="3.1.-.-" evidence="9"/>
<organism evidence="10 13">
    <name type="scientific">Staphylococcus aureus</name>
    <dbReference type="NCBI Taxonomy" id="1280"/>
    <lineage>
        <taxon>Bacteria</taxon>
        <taxon>Bacillati</taxon>
        <taxon>Bacillota</taxon>
        <taxon>Bacilli</taxon>
        <taxon>Bacillales</taxon>
        <taxon>Staphylococcaceae</taxon>
        <taxon>Staphylococcus</taxon>
    </lineage>
</organism>
<evidence type="ECO:0000256" key="4">
    <source>
        <dbReference type="ARBA" id="ARBA00022723"/>
    </source>
</evidence>
<dbReference type="OrthoDB" id="9791737at2"/>
<evidence type="ECO:0000313" key="11">
    <source>
        <dbReference type="EMBL" id="MVI55387.1"/>
    </source>
</evidence>
<dbReference type="Proteomes" id="UP000433366">
    <property type="component" value="Unassembled WGS sequence"/>
</dbReference>
<dbReference type="NCBIfam" id="TIGR01573">
    <property type="entry name" value="cas2"/>
    <property type="match status" value="1"/>
</dbReference>
<keyword evidence="4 9" id="KW-0479">Metal-binding</keyword>
<dbReference type="Proteomes" id="UP000039437">
    <property type="component" value="Unassembled WGS sequence"/>
</dbReference>
<reference evidence="14 15" key="2">
    <citation type="submission" date="2019-11" db="EMBL/GenBank/DDBJ databases">
        <title>Implementation of targeted gown and glove precautions to prevent Staphylococcus aureus acquisition in community-based nursing homes.</title>
        <authorList>
            <person name="Stine O.C."/>
        </authorList>
    </citation>
    <scope>NUCLEOTIDE SEQUENCE [LARGE SCALE GENOMIC DNA]</scope>
    <source>
        <strain evidence="12 15">S_2023.LVRQ.AN</strain>
        <strain evidence="11 14">S_4031.LGMP.AI</strain>
    </source>
</reference>
<proteinExistence type="inferred from homology"/>
<dbReference type="SUPFAM" id="SSF143430">
    <property type="entry name" value="TTP0101/SSO1404-like"/>
    <property type="match status" value="1"/>
</dbReference>
<evidence type="ECO:0000256" key="3">
    <source>
        <dbReference type="ARBA" id="ARBA00022722"/>
    </source>
</evidence>
<evidence type="ECO:0000256" key="8">
    <source>
        <dbReference type="ARBA" id="ARBA00023118"/>
    </source>
</evidence>